<dbReference type="Proteomes" id="UP000218244">
    <property type="component" value="Chromosome"/>
</dbReference>
<sequence>MTSAVNVQKKTTQKVLKPINTKNYSATDAVQTGQHGSALGSNIGVYTYTAGLDIGNGYVKGIIEATGDTTGTSVDVIDMPSAATRMSRPTEVPEPDDTAAAVTGADFFNHIDTNFNSPMVKGNYRYLCGTRSLSARGSLEEFDLVGNRSKAEQELSKVLVMAVLAAKAVKDFVAAHGRIPQVAVEGDPGVLRVYTYLALALPINEYVGHRHGYKAQFMGDGAANPAVHVVTVNNFETPVTVQLIFERVEVIAEGASAQYAITAGGEVLMNGMLADVRSKGLALEGVTAGDVLQARHTIGVDVGEGTVNFPVFTDGRFNHDASRAYDKGYGTVLESAIQAMDDAGLAHNFNSRKQLADYLQRPPSALKRNFYTRVEQHVDQEAVFFVQDVAAEFARVLSDVGALTEVAFVYGGGSGPLRDRLHEALLIKAAEMGSEDTFPVLYLDSAYSRKLNREGLMIAARSIAAKARK</sequence>
<keyword evidence="2" id="KW-1185">Reference proteome</keyword>
<evidence type="ECO:0000313" key="2">
    <source>
        <dbReference type="Proteomes" id="UP000218244"/>
    </source>
</evidence>
<dbReference type="AlphaFoldDB" id="A0A160PR03"/>
<accession>A0A160PR03</accession>
<evidence type="ECO:0000313" key="1">
    <source>
        <dbReference type="EMBL" id="BAU96024.1"/>
    </source>
</evidence>
<dbReference type="Gene3D" id="3.30.420.40">
    <property type="match status" value="2"/>
</dbReference>
<dbReference type="KEGG" id="csur:N24_1762"/>
<protein>
    <recommendedName>
        <fullName evidence="3">Actin-like protein N-terminal domain-containing protein</fullName>
    </recommendedName>
</protein>
<proteinExistence type="predicted"/>
<dbReference type="EMBL" id="AP017369">
    <property type="protein sequence ID" value="BAU96024.1"/>
    <property type="molecule type" value="Genomic_DNA"/>
</dbReference>
<gene>
    <name evidence="1" type="ORF">N24_1762</name>
</gene>
<organism evidence="1 2">
    <name type="scientific">Corynebacterium suranareeae</name>
    <dbReference type="NCBI Taxonomy" id="2506452"/>
    <lineage>
        <taxon>Bacteria</taxon>
        <taxon>Bacillati</taxon>
        <taxon>Actinomycetota</taxon>
        <taxon>Actinomycetes</taxon>
        <taxon>Mycobacteriales</taxon>
        <taxon>Corynebacteriaceae</taxon>
        <taxon>Corynebacterium</taxon>
    </lineage>
</organism>
<evidence type="ECO:0008006" key="3">
    <source>
        <dbReference type="Google" id="ProtNLM"/>
    </source>
</evidence>
<name>A0A160PR03_9CORY</name>
<reference evidence="1 2" key="1">
    <citation type="submission" date="2016-02" db="EMBL/GenBank/DDBJ databases">
        <title>Corynebacterium glutamicum N24 whole genome sequencing project.</title>
        <authorList>
            <person name="Matsutani M."/>
            <person name="Nangtapong N."/>
            <person name="Yakushi T."/>
            <person name="Matsushita K."/>
        </authorList>
    </citation>
    <scope>NUCLEOTIDE SEQUENCE [LARGE SCALE GENOMIC DNA]</scope>
    <source>
        <strain evidence="1 2">N24</strain>
    </source>
</reference>
<dbReference type="RefSeq" id="WP_096456217.1">
    <property type="nucleotide sequence ID" value="NZ_AP017369.1"/>
</dbReference>
<dbReference type="CDD" id="cd24023">
    <property type="entry name" value="ASKHA_NBD_ParM_Alp7A-like"/>
    <property type="match status" value="1"/>
</dbReference>